<protein>
    <submittedName>
        <fullName evidence="2">Membrane protein</fullName>
    </submittedName>
</protein>
<keyword evidence="1" id="KW-0472">Membrane</keyword>
<evidence type="ECO:0000313" key="2">
    <source>
        <dbReference type="EMBL" id="SLM98590.1"/>
    </source>
</evidence>
<dbReference type="Proteomes" id="UP000196581">
    <property type="component" value="Unassembled WGS sequence"/>
</dbReference>
<dbReference type="AlphaFoldDB" id="A0A1X6XHG6"/>
<reference evidence="3" key="1">
    <citation type="submission" date="2017-02" db="EMBL/GenBank/DDBJ databases">
        <authorList>
            <person name="Dridi B."/>
        </authorList>
    </citation>
    <scope>NUCLEOTIDE SEQUENCE [LARGE SCALE GENOMIC DNA]</scope>
    <source>
        <strain evidence="3">B Co 03.10</strain>
    </source>
</reference>
<dbReference type="RefSeq" id="WP_087007458.1">
    <property type="nucleotide sequence ID" value="NZ_FWFF01000017.1"/>
</dbReference>
<name>A0A1X6XHG6_9MICO</name>
<feature type="transmembrane region" description="Helical" evidence="1">
    <location>
        <begin position="211"/>
        <end position="235"/>
    </location>
</feature>
<dbReference type="InterPro" id="IPR007163">
    <property type="entry name" value="VCA0040-like"/>
</dbReference>
<keyword evidence="1" id="KW-0812">Transmembrane</keyword>
<gene>
    <name evidence="2" type="ORF">FM105_09100</name>
</gene>
<keyword evidence="1" id="KW-1133">Transmembrane helix</keyword>
<evidence type="ECO:0000256" key="1">
    <source>
        <dbReference type="SAM" id="Phobius"/>
    </source>
</evidence>
<organism evidence="2 3">
    <name type="scientific">Brevibacterium yomogidense</name>
    <dbReference type="NCBI Taxonomy" id="946573"/>
    <lineage>
        <taxon>Bacteria</taxon>
        <taxon>Bacillati</taxon>
        <taxon>Actinomycetota</taxon>
        <taxon>Actinomycetes</taxon>
        <taxon>Micrococcales</taxon>
        <taxon>Brevibacteriaceae</taxon>
        <taxon>Brevibacterium</taxon>
    </lineage>
</organism>
<dbReference type="PANTHER" id="PTHR37308">
    <property type="entry name" value="INTEGRAL MEMBRANE PROTEIN"/>
    <property type="match status" value="1"/>
</dbReference>
<sequence>MTTPTDRRSLAQLPLDLGRGFLIGLTELVPGVSGSTIALIVGIYTALIRSAGHVVGAAKHLVRGRGWSSARSELGQVDWRIIIPVLVGMAAAVLLLAGPINHLVESFPLSSLGLFFGIVVVGIAAPLRMVHWTSRPRLVHYALFLAGFVAAFLLTGLVADGDQESPSMIIVFLAAAVAICALVVPGVSGSFLLLAMGLYAPTLQAVSDLDLMYIGVFGLGAVVGLASIVQGLLTALEKFPHLTVVLMAGLMAGSLRALWPWKPADGPFSSGDVVAPILFMVAGAVFVLVLMLLDRRASEAPLAQGRP</sequence>
<feature type="transmembrane region" description="Helical" evidence="1">
    <location>
        <begin position="273"/>
        <end position="293"/>
    </location>
</feature>
<dbReference type="PANTHER" id="PTHR37308:SF1">
    <property type="entry name" value="POLYPRENYL-PHOSPHATE TRANSPORTER"/>
    <property type="match status" value="1"/>
</dbReference>
<proteinExistence type="predicted"/>
<evidence type="ECO:0000313" key="3">
    <source>
        <dbReference type="Proteomes" id="UP000196581"/>
    </source>
</evidence>
<feature type="transmembrane region" description="Helical" evidence="1">
    <location>
        <begin position="112"/>
        <end position="132"/>
    </location>
</feature>
<dbReference type="Pfam" id="PF04018">
    <property type="entry name" value="VCA0040-like"/>
    <property type="match status" value="1"/>
</dbReference>
<feature type="transmembrane region" description="Helical" evidence="1">
    <location>
        <begin position="242"/>
        <end position="261"/>
    </location>
</feature>
<keyword evidence="3" id="KW-1185">Reference proteome</keyword>
<accession>A0A1X6XHG6</accession>
<feature type="transmembrane region" description="Helical" evidence="1">
    <location>
        <begin position="21"/>
        <end position="47"/>
    </location>
</feature>
<feature type="transmembrane region" description="Helical" evidence="1">
    <location>
        <begin position="171"/>
        <end position="199"/>
    </location>
</feature>
<dbReference type="EMBL" id="FWFF01000017">
    <property type="protein sequence ID" value="SLM98590.1"/>
    <property type="molecule type" value="Genomic_DNA"/>
</dbReference>
<feature type="transmembrane region" description="Helical" evidence="1">
    <location>
        <begin position="138"/>
        <end position="159"/>
    </location>
</feature>
<feature type="transmembrane region" description="Helical" evidence="1">
    <location>
        <begin position="81"/>
        <end position="100"/>
    </location>
</feature>